<keyword evidence="2" id="KW-0813">Transport</keyword>
<protein>
    <recommendedName>
        <fullName evidence="7">Vacuolar protein sorting-associated protein 26</fullName>
    </recommendedName>
</protein>
<evidence type="ECO:0000256" key="2">
    <source>
        <dbReference type="ARBA" id="ARBA00022448"/>
    </source>
</evidence>
<evidence type="ECO:0000256" key="4">
    <source>
        <dbReference type="SAM" id="MobiDB-lite"/>
    </source>
</evidence>
<feature type="region of interest" description="Disordered" evidence="4">
    <location>
        <begin position="306"/>
        <end position="444"/>
    </location>
</feature>
<evidence type="ECO:0000313" key="6">
    <source>
        <dbReference type="Proteomes" id="UP000274922"/>
    </source>
</evidence>
<evidence type="ECO:0000313" key="5">
    <source>
        <dbReference type="EMBL" id="RKP03083.1"/>
    </source>
</evidence>
<proteinExistence type="inferred from homology"/>
<dbReference type="Gene3D" id="2.60.40.640">
    <property type="match status" value="2"/>
</dbReference>
<dbReference type="GO" id="GO:0030904">
    <property type="term" value="C:retromer complex"/>
    <property type="evidence" value="ECO:0007669"/>
    <property type="project" value="UniProtKB-ARBA"/>
</dbReference>
<comment type="similarity">
    <text evidence="1">Belongs to the VPS26 family.</text>
</comment>
<feature type="compositionally biased region" description="Low complexity" evidence="4">
    <location>
        <begin position="332"/>
        <end position="376"/>
    </location>
</feature>
<sequence>MSLFGLGKTAEIEIVFDDEDSRKAIEMKVDKDQKARFPLYFDGETVRGQVLLRVRDGKRIEHQGVRIQFIGHIELLFGNRDNHDEFLTLSQSLVDPGVLDATATYDFAFHNVEKRYESYFGNNVKLRYFVRVVMGRRMSNVVKERDVWVHSYRMPPDINNAIKMEVGIEDCFTPDHDYNKSKYHLRDVIFGKIYFLLVRIKIKYMELSINRRETTGTPPNEYNESDILTRFEIMDGAPMRGESIPIRLFLSGFELTPTYRNVNKKFSTRYYLNLVLVDDENRRYYKQQEVTIYRLPEEDALPAALPTQNLGKTRRIAPPALSDTATIRHRVSTTTTTSRPSEDTAVAAPVTAPAAAGSTAAAAPAPVRSQATTAAAAHDDPPAHAAAAAATTAAFQDPEANDADASAGDSAPSAEAPHSATTPYLPSAFDGAPDPALEWASAKP</sequence>
<keyword evidence="3" id="KW-0653">Protein transport</keyword>
<name>A0A4P9XCD7_9FUNG</name>
<keyword evidence="6" id="KW-1185">Reference proteome</keyword>
<reference evidence="6" key="1">
    <citation type="journal article" date="2018" name="Nat. Microbiol.">
        <title>Leveraging single-cell genomics to expand the fungal tree of life.</title>
        <authorList>
            <person name="Ahrendt S.R."/>
            <person name="Quandt C.A."/>
            <person name="Ciobanu D."/>
            <person name="Clum A."/>
            <person name="Salamov A."/>
            <person name="Andreopoulos B."/>
            <person name="Cheng J.F."/>
            <person name="Woyke T."/>
            <person name="Pelin A."/>
            <person name="Henrissat B."/>
            <person name="Reynolds N.K."/>
            <person name="Benny G.L."/>
            <person name="Smith M.E."/>
            <person name="James T.Y."/>
            <person name="Grigoriev I.V."/>
        </authorList>
    </citation>
    <scope>NUCLEOTIDE SEQUENCE [LARGE SCALE GENOMIC DNA]</scope>
    <source>
        <strain evidence="6">ATCC 52028</strain>
    </source>
</reference>
<evidence type="ECO:0000256" key="3">
    <source>
        <dbReference type="ARBA" id="ARBA00022927"/>
    </source>
</evidence>
<evidence type="ECO:0000256" key="1">
    <source>
        <dbReference type="ARBA" id="ARBA00009100"/>
    </source>
</evidence>
<dbReference type="GO" id="GO:0006886">
    <property type="term" value="P:intracellular protein transport"/>
    <property type="evidence" value="ECO:0007669"/>
    <property type="project" value="InterPro"/>
</dbReference>
<evidence type="ECO:0008006" key="7">
    <source>
        <dbReference type="Google" id="ProtNLM"/>
    </source>
</evidence>
<dbReference type="GO" id="GO:0042147">
    <property type="term" value="P:retrograde transport, endosome to Golgi"/>
    <property type="evidence" value="ECO:0007669"/>
    <property type="project" value="UniProtKB-ARBA"/>
</dbReference>
<gene>
    <name evidence="5" type="ORF">CXG81DRAFT_9974</name>
</gene>
<feature type="compositionally biased region" description="Low complexity" evidence="4">
    <location>
        <begin position="383"/>
        <end position="394"/>
    </location>
</feature>
<organism evidence="5 6">
    <name type="scientific">Caulochytrium protostelioides</name>
    <dbReference type="NCBI Taxonomy" id="1555241"/>
    <lineage>
        <taxon>Eukaryota</taxon>
        <taxon>Fungi</taxon>
        <taxon>Fungi incertae sedis</taxon>
        <taxon>Chytridiomycota</taxon>
        <taxon>Chytridiomycota incertae sedis</taxon>
        <taxon>Chytridiomycetes</taxon>
        <taxon>Caulochytriales</taxon>
        <taxon>Caulochytriaceae</taxon>
        <taxon>Caulochytrium</taxon>
    </lineage>
</organism>
<dbReference type="InterPro" id="IPR028934">
    <property type="entry name" value="Vps26-related"/>
</dbReference>
<dbReference type="Proteomes" id="UP000274922">
    <property type="component" value="Unassembled WGS sequence"/>
</dbReference>
<dbReference type="InterPro" id="IPR014752">
    <property type="entry name" value="Arrestin-like_C"/>
</dbReference>
<accession>A0A4P9XCD7</accession>
<dbReference type="FunFam" id="2.60.40.640:FF:000015">
    <property type="entry name" value="Vacuolar protein sorting-associated protein 26"/>
    <property type="match status" value="1"/>
</dbReference>
<dbReference type="AlphaFoldDB" id="A0A4P9XCD7"/>
<dbReference type="EMBL" id="ML014129">
    <property type="protein sequence ID" value="RKP03083.1"/>
    <property type="molecule type" value="Genomic_DNA"/>
</dbReference>
<feature type="compositionally biased region" description="Low complexity" evidence="4">
    <location>
        <begin position="403"/>
        <end position="416"/>
    </location>
</feature>
<dbReference type="STRING" id="1555241.A0A4P9XCD7"/>
<dbReference type="PANTHER" id="PTHR12233">
    <property type="entry name" value="VACUOLAR PROTEIN SORTING 26 RELATED"/>
    <property type="match status" value="1"/>
</dbReference>
<dbReference type="OrthoDB" id="3821113at2759"/>
<dbReference type="Pfam" id="PF03643">
    <property type="entry name" value="Vps26"/>
    <property type="match status" value="1"/>
</dbReference>
<dbReference type="GO" id="GO:0005829">
    <property type="term" value="C:cytosol"/>
    <property type="evidence" value="ECO:0007669"/>
    <property type="project" value="GOC"/>
</dbReference>